<dbReference type="AlphaFoldDB" id="A0A382J623"/>
<accession>A0A382J623</accession>
<organism evidence="1">
    <name type="scientific">marine metagenome</name>
    <dbReference type="NCBI Taxonomy" id="408172"/>
    <lineage>
        <taxon>unclassified sequences</taxon>
        <taxon>metagenomes</taxon>
        <taxon>ecological metagenomes</taxon>
    </lineage>
</organism>
<protein>
    <recommendedName>
        <fullName evidence="2">Zinc-ribbon domain-containing protein</fullName>
    </recommendedName>
</protein>
<sequence>MDDQERVQFLINSLDQIPSCPGCGMRWSTGDYECPHCGEDLDENLTTWAESVLNRMLAHYDSS</sequence>
<dbReference type="InterPro" id="IPR024064">
    <property type="entry name" value="FdhE-like_sf"/>
</dbReference>
<name>A0A382J623_9ZZZZ</name>
<gene>
    <name evidence="1" type="ORF">METZ01_LOCUS259145</name>
</gene>
<dbReference type="EMBL" id="UINC01071415">
    <property type="protein sequence ID" value="SVC06291.1"/>
    <property type="molecule type" value="Genomic_DNA"/>
</dbReference>
<reference evidence="1" key="1">
    <citation type="submission" date="2018-05" db="EMBL/GenBank/DDBJ databases">
        <authorList>
            <person name="Lanie J.A."/>
            <person name="Ng W.-L."/>
            <person name="Kazmierczak K.M."/>
            <person name="Andrzejewski T.M."/>
            <person name="Davidsen T.M."/>
            <person name="Wayne K.J."/>
            <person name="Tettelin H."/>
            <person name="Glass J.I."/>
            <person name="Rusch D."/>
            <person name="Podicherti R."/>
            <person name="Tsui H.-C.T."/>
            <person name="Winkler M.E."/>
        </authorList>
    </citation>
    <scope>NUCLEOTIDE SEQUENCE</scope>
</reference>
<evidence type="ECO:0008006" key="2">
    <source>
        <dbReference type="Google" id="ProtNLM"/>
    </source>
</evidence>
<dbReference type="SUPFAM" id="SSF144020">
    <property type="entry name" value="FdhE-like"/>
    <property type="match status" value="1"/>
</dbReference>
<proteinExistence type="predicted"/>
<evidence type="ECO:0000313" key="1">
    <source>
        <dbReference type="EMBL" id="SVC06291.1"/>
    </source>
</evidence>